<sequence>MDGVKSLLLTLLRCKDKFLIGCLVLQTDSSSISQSRMQNGWCRGEHVNSGFSLVTNDGWNDPVTNQTEM</sequence>
<accession>A0A2S3IRZ8</accession>
<dbReference type="Gramene" id="PAN50406">
    <property type="protein sequence ID" value="PAN50406"/>
    <property type="gene ID" value="PAHAL_9G518000"/>
</dbReference>
<protein>
    <submittedName>
        <fullName evidence="1">Uncharacterized protein</fullName>
    </submittedName>
</protein>
<organism evidence="1">
    <name type="scientific">Panicum hallii</name>
    <dbReference type="NCBI Taxonomy" id="206008"/>
    <lineage>
        <taxon>Eukaryota</taxon>
        <taxon>Viridiplantae</taxon>
        <taxon>Streptophyta</taxon>
        <taxon>Embryophyta</taxon>
        <taxon>Tracheophyta</taxon>
        <taxon>Spermatophyta</taxon>
        <taxon>Magnoliopsida</taxon>
        <taxon>Liliopsida</taxon>
        <taxon>Poales</taxon>
        <taxon>Poaceae</taxon>
        <taxon>PACMAD clade</taxon>
        <taxon>Panicoideae</taxon>
        <taxon>Panicodae</taxon>
        <taxon>Paniceae</taxon>
        <taxon>Panicinae</taxon>
        <taxon>Panicum</taxon>
        <taxon>Panicum sect. Panicum</taxon>
    </lineage>
</organism>
<proteinExistence type="predicted"/>
<gene>
    <name evidence="1" type="ORF">PAHAL_9G518000</name>
</gene>
<name>A0A2S3IRZ8_9POAL</name>
<dbReference type="Proteomes" id="UP000243499">
    <property type="component" value="Chromosome 9"/>
</dbReference>
<dbReference type="AlphaFoldDB" id="A0A2S3IRZ8"/>
<reference evidence="1" key="1">
    <citation type="submission" date="2018-04" db="EMBL/GenBank/DDBJ databases">
        <title>WGS assembly of Panicum hallii.</title>
        <authorList>
            <person name="Lovell J."/>
            <person name="Jenkins J."/>
            <person name="Lowry D."/>
            <person name="Mamidi S."/>
            <person name="Sreedasyam A."/>
            <person name="Weng X."/>
            <person name="Barry K."/>
            <person name="Bonette J."/>
            <person name="Campitelli B."/>
            <person name="Daum C."/>
            <person name="Gordon S."/>
            <person name="Gould B."/>
            <person name="Lipzen A."/>
            <person name="Macqueen A."/>
            <person name="Palacio-Mejia J."/>
            <person name="Plott C."/>
            <person name="Shakirov E."/>
            <person name="Shu S."/>
            <person name="Yoshinaga Y."/>
            <person name="Zane M."/>
            <person name="Rokhsar D."/>
            <person name="Grimwood J."/>
            <person name="Schmutz J."/>
            <person name="Juenger T."/>
        </authorList>
    </citation>
    <scope>NUCLEOTIDE SEQUENCE [LARGE SCALE GENOMIC DNA]</scope>
    <source>
        <strain evidence="1">FIL2</strain>
    </source>
</reference>
<evidence type="ECO:0000313" key="1">
    <source>
        <dbReference type="EMBL" id="PAN50406.1"/>
    </source>
</evidence>
<dbReference type="EMBL" id="CM008054">
    <property type="protein sequence ID" value="PAN50406.1"/>
    <property type="molecule type" value="Genomic_DNA"/>
</dbReference>